<accession>A0A816D9I7</accession>
<keyword evidence="1" id="KW-1133">Transmembrane helix</keyword>
<keyword evidence="1" id="KW-0812">Transmembrane</keyword>
<evidence type="ECO:0000313" key="2">
    <source>
        <dbReference type="EMBL" id="CAF1634339.1"/>
    </source>
</evidence>
<gene>
    <name evidence="2" type="ORF">JXQ802_LOCUS52279</name>
</gene>
<protein>
    <submittedName>
        <fullName evidence="2">Uncharacterized protein</fullName>
    </submittedName>
</protein>
<keyword evidence="3" id="KW-1185">Reference proteome</keyword>
<organism evidence="2 3">
    <name type="scientific">Rotaria sordida</name>
    <dbReference type="NCBI Taxonomy" id="392033"/>
    <lineage>
        <taxon>Eukaryota</taxon>
        <taxon>Metazoa</taxon>
        <taxon>Spiralia</taxon>
        <taxon>Gnathifera</taxon>
        <taxon>Rotifera</taxon>
        <taxon>Eurotatoria</taxon>
        <taxon>Bdelloidea</taxon>
        <taxon>Philodinida</taxon>
        <taxon>Philodinidae</taxon>
        <taxon>Rotaria</taxon>
    </lineage>
</organism>
<sequence>MLRSLRWELIRNPTQYWSSMPSVLSGFVLGVLTGCLILAVILSLWLIPVIKTEVTTTSITTITISTTTITTSTSVTSTTT</sequence>
<feature type="transmembrane region" description="Helical" evidence="1">
    <location>
        <begin position="21"/>
        <end position="47"/>
    </location>
</feature>
<feature type="non-terminal residue" evidence="2">
    <location>
        <position position="80"/>
    </location>
</feature>
<dbReference type="PROSITE" id="PS51257">
    <property type="entry name" value="PROKAR_LIPOPROTEIN"/>
    <property type="match status" value="1"/>
</dbReference>
<dbReference type="AlphaFoldDB" id="A0A816D9I7"/>
<keyword evidence="1" id="KW-0472">Membrane</keyword>
<proteinExistence type="predicted"/>
<comment type="caution">
    <text evidence="2">The sequence shown here is derived from an EMBL/GenBank/DDBJ whole genome shotgun (WGS) entry which is preliminary data.</text>
</comment>
<reference evidence="2" key="1">
    <citation type="submission" date="2021-02" db="EMBL/GenBank/DDBJ databases">
        <authorList>
            <person name="Nowell W R."/>
        </authorList>
    </citation>
    <scope>NUCLEOTIDE SEQUENCE</scope>
</reference>
<dbReference type="EMBL" id="CAJNOL010008172">
    <property type="protein sequence ID" value="CAF1634339.1"/>
    <property type="molecule type" value="Genomic_DNA"/>
</dbReference>
<evidence type="ECO:0000313" key="3">
    <source>
        <dbReference type="Proteomes" id="UP000663870"/>
    </source>
</evidence>
<dbReference type="Proteomes" id="UP000663870">
    <property type="component" value="Unassembled WGS sequence"/>
</dbReference>
<evidence type="ECO:0000256" key="1">
    <source>
        <dbReference type="SAM" id="Phobius"/>
    </source>
</evidence>
<name>A0A816D9I7_9BILA</name>